<protein>
    <recommendedName>
        <fullName evidence="1">DUF7260 domain-containing protein</fullName>
    </recommendedName>
</protein>
<dbReference type="OrthoDB" id="206489at2157"/>
<dbReference type="AlphaFoldDB" id="A0A0P7GV42"/>
<organism evidence="2 3">
    <name type="scientific">Halolamina pelagica</name>
    <dbReference type="NCBI Taxonomy" id="699431"/>
    <lineage>
        <taxon>Archaea</taxon>
        <taxon>Methanobacteriati</taxon>
        <taxon>Methanobacteriota</taxon>
        <taxon>Stenosarchaea group</taxon>
        <taxon>Halobacteria</taxon>
        <taxon>Halobacteriales</taxon>
        <taxon>Haloferacaceae</taxon>
    </lineage>
</organism>
<dbReference type="STRING" id="699431.SY89_00104"/>
<feature type="domain" description="DUF7260" evidence="1">
    <location>
        <begin position="6"/>
        <end position="195"/>
    </location>
</feature>
<proteinExistence type="predicted"/>
<dbReference type="EMBL" id="LGUC01000001">
    <property type="protein sequence ID" value="KPN29391.1"/>
    <property type="molecule type" value="Genomic_DNA"/>
</dbReference>
<dbReference type="Proteomes" id="UP000050535">
    <property type="component" value="Unassembled WGS sequence"/>
</dbReference>
<comment type="caution">
    <text evidence="2">The sequence shown here is derived from an EMBL/GenBank/DDBJ whole genome shotgun (WGS) entry which is preliminary data.</text>
</comment>
<name>A0A0P7GV42_9EURY</name>
<evidence type="ECO:0000313" key="3">
    <source>
        <dbReference type="Proteomes" id="UP000050535"/>
    </source>
</evidence>
<evidence type="ECO:0000259" key="1">
    <source>
        <dbReference type="Pfam" id="PF23921"/>
    </source>
</evidence>
<dbReference type="InterPro" id="IPR055684">
    <property type="entry name" value="DUF7260"/>
</dbReference>
<sequence length="205" mass="22375">MVSNGHTGSERDAPIASIRRAYEETVMAVSFYDDEYGDDYRESLAAEFGPAVATALTDPNCFGPAAKAPLTAAINRAIREREHLIETCAHERESVDAAASTLLPVAAELNSIGSPDSESDSFGSLEADWNRLSRLEERCESAAADRQSAINEWRSRHDRPVDAPDVCAYFYEAQDSAYPVLAACAELAQRAATLQTAYERAMAEY</sequence>
<dbReference type="Pfam" id="PF23921">
    <property type="entry name" value="DUF7260"/>
    <property type="match status" value="1"/>
</dbReference>
<reference evidence="3" key="1">
    <citation type="submission" date="2013-11" db="EMBL/GenBank/DDBJ databases">
        <authorList>
            <person name="Hoang H.T."/>
            <person name="Killian M.L."/>
            <person name="Madson D.M."/>
            <person name="Arruda P.H.E."/>
            <person name="Sun D."/>
            <person name="Schwartz K.J."/>
            <person name="Yoon K."/>
        </authorList>
    </citation>
    <scope>NUCLEOTIDE SEQUENCE [LARGE SCALE GENOMIC DNA]</scope>
    <source>
        <strain evidence="3">CDK2</strain>
    </source>
</reference>
<gene>
    <name evidence="2" type="ORF">SY89_00104</name>
</gene>
<evidence type="ECO:0000313" key="2">
    <source>
        <dbReference type="EMBL" id="KPN29391.1"/>
    </source>
</evidence>
<accession>A0A0P7GV42</accession>
<keyword evidence="3" id="KW-1185">Reference proteome</keyword>
<dbReference type="RefSeq" id="WP_054582696.1">
    <property type="nucleotide sequence ID" value="NZ_LGUC01000001.1"/>
</dbReference>